<feature type="region of interest" description="Disordered" evidence="1">
    <location>
        <begin position="320"/>
        <end position="349"/>
    </location>
</feature>
<evidence type="ECO:0000256" key="2">
    <source>
        <dbReference type="SAM" id="SignalP"/>
    </source>
</evidence>
<evidence type="ECO:0000256" key="1">
    <source>
        <dbReference type="SAM" id="MobiDB-lite"/>
    </source>
</evidence>
<organism evidence="3 4">
    <name type="scientific">Lysobacter enzymogenes</name>
    <dbReference type="NCBI Taxonomy" id="69"/>
    <lineage>
        <taxon>Bacteria</taxon>
        <taxon>Pseudomonadati</taxon>
        <taxon>Pseudomonadota</taxon>
        <taxon>Gammaproteobacteria</taxon>
        <taxon>Lysobacterales</taxon>
        <taxon>Lysobacteraceae</taxon>
        <taxon>Lysobacter</taxon>
    </lineage>
</organism>
<sequence length="349" mass="37924">MDFRSWRYASCLCAALAAGAAFPARAAAPAPYVPDTDCEAARKLPAEVDAGARRIACEIPADYREDVSRAEALGAILRRHDLAAWLTSDALNQAGALSSLPGEPAGWLSEEHADGEHANGEHANGEHADEKHAGRVDVRYFVRSDGRTLAFAQSSLPLRTPLAARDSRRLDPPQPASERELRLLAAIKLARAQSMTYCAKAPPNTVAIEWSETGQPAQILVFLMSPWTDDSLPLGGHALFRVSRDGTRVLDRFEQTRSCVNLDPRELEKVEALTISHLTSDAPTGFHAFMSLQYRKPIYVTTVRNRLLWKVEDGRIRLLPAGATEAGDPADKAKDSEKRGAKAAPASAD</sequence>
<proteinExistence type="predicted"/>
<name>A0A3N2RF00_LYSEN</name>
<evidence type="ECO:0000313" key="3">
    <source>
        <dbReference type="EMBL" id="ROU06022.1"/>
    </source>
</evidence>
<reference evidence="3 4" key="1">
    <citation type="submission" date="2018-10" db="EMBL/GenBank/DDBJ databases">
        <title>The genome of Lysobacter enzymogenes OH11.</title>
        <authorList>
            <person name="Liu F."/>
            <person name="Zhao Y."/>
            <person name="Qian G."/>
            <person name="Chen Y."/>
            <person name="Xu H."/>
        </authorList>
    </citation>
    <scope>NUCLEOTIDE SEQUENCE [LARGE SCALE GENOMIC DNA]</scope>
    <source>
        <strain evidence="3 4">OH11</strain>
    </source>
</reference>
<gene>
    <name evidence="3" type="ORF">D9T17_15725</name>
</gene>
<evidence type="ECO:0000313" key="4">
    <source>
        <dbReference type="Proteomes" id="UP000275910"/>
    </source>
</evidence>
<dbReference type="AlphaFoldDB" id="A0A3N2RF00"/>
<accession>A0A3N2RF00</accession>
<feature type="chain" id="PRO_5018142057" description="Lipoprotein" evidence="2">
    <location>
        <begin position="27"/>
        <end position="349"/>
    </location>
</feature>
<dbReference type="EMBL" id="RCTY01000038">
    <property type="protein sequence ID" value="ROU06022.1"/>
    <property type="molecule type" value="Genomic_DNA"/>
</dbReference>
<dbReference type="Proteomes" id="UP000275910">
    <property type="component" value="Unassembled WGS sequence"/>
</dbReference>
<feature type="signal peptide" evidence="2">
    <location>
        <begin position="1"/>
        <end position="26"/>
    </location>
</feature>
<keyword evidence="2" id="KW-0732">Signal</keyword>
<comment type="caution">
    <text evidence="3">The sequence shown here is derived from an EMBL/GenBank/DDBJ whole genome shotgun (WGS) entry which is preliminary data.</text>
</comment>
<evidence type="ECO:0008006" key="5">
    <source>
        <dbReference type="Google" id="ProtNLM"/>
    </source>
</evidence>
<dbReference type="RefSeq" id="WP_123648316.1">
    <property type="nucleotide sequence ID" value="NZ_RCTY01000038.1"/>
</dbReference>
<feature type="compositionally biased region" description="Basic and acidic residues" evidence="1">
    <location>
        <begin position="329"/>
        <end position="340"/>
    </location>
</feature>
<protein>
    <recommendedName>
        <fullName evidence="5">Lipoprotein</fullName>
    </recommendedName>
</protein>